<dbReference type="Gene3D" id="2.60.120.560">
    <property type="entry name" value="Exo-inulinase, domain 1"/>
    <property type="match status" value="1"/>
</dbReference>
<reference evidence="1" key="1">
    <citation type="journal article" date="2014" name="Front. Microbiol.">
        <title>High frequency of phylogenetically diverse reductive dehalogenase-homologous genes in deep subseafloor sedimentary metagenomes.</title>
        <authorList>
            <person name="Kawai M."/>
            <person name="Futagami T."/>
            <person name="Toyoda A."/>
            <person name="Takaki Y."/>
            <person name="Nishi S."/>
            <person name="Hori S."/>
            <person name="Arai W."/>
            <person name="Tsubouchi T."/>
            <person name="Morono Y."/>
            <person name="Uchiyama I."/>
            <person name="Ito T."/>
            <person name="Fujiyama A."/>
            <person name="Inagaki F."/>
            <person name="Takami H."/>
        </authorList>
    </citation>
    <scope>NUCLEOTIDE SEQUENCE</scope>
    <source>
        <strain evidence="1">Expedition CK06-06</strain>
    </source>
</reference>
<proteinExistence type="predicted"/>
<name>X1ADQ0_9ZZZZ</name>
<protein>
    <recommendedName>
        <fullName evidence="2">CBM-cenC domain-containing protein</fullName>
    </recommendedName>
</protein>
<dbReference type="AlphaFoldDB" id="X1ADQ0"/>
<gene>
    <name evidence="1" type="ORF">S01H4_31402</name>
</gene>
<comment type="caution">
    <text evidence="1">The sequence shown here is derived from an EMBL/GenBank/DDBJ whole genome shotgun (WGS) entry which is preliminary data.</text>
</comment>
<evidence type="ECO:0000313" key="1">
    <source>
        <dbReference type="EMBL" id="GAG80049.1"/>
    </source>
</evidence>
<sequence length="164" mass="18037">MKKLAIFGICLAIVLAIATPVYAIKPPKGDHYTFNTVTEFGPFIDTFDGDLSQWTNISGSGAIVDDADDYIYQHTGGEYVGAVSAVAGSGSWTDYVFEVDVKKLSGTYFNLVFRYVDQDNYYMVEGGSSGGIQIKLYKWVDGAHSLIPPAANLVTTNFTWYHYV</sequence>
<dbReference type="EMBL" id="BART01016306">
    <property type="protein sequence ID" value="GAG80049.1"/>
    <property type="molecule type" value="Genomic_DNA"/>
</dbReference>
<evidence type="ECO:0008006" key="2">
    <source>
        <dbReference type="Google" id="ProtNLM"/>
    </source>
</evidence>
<organism evidence="1">
    <name type="scientific">marine sediment metagenome</name>
    <dbReference type="NCBI Taxonomy" id="412755"/>
    <lineage>
        <taxon>unclassified sequences</taxon>
        <taxon>metagenomes</taxon>
        <taxon>ecological metagenomes</taxon>
    </lineage>
</organism>
<accession>X1ADQ0</accession>
<feature type="non-terminal residue" evidence="1">
    <location>
        <position position="164"/>
    </location>
</feature>